<accession>E9HFF5</accession>
<gene>
    <name evidence="10" type="ORF">DAPPUDRAFT_300917</name>
</gene>
<evidence type="ECO:0000256" key="6">
    <source>
        <dbReference type="ARBA" id="ARBA00022833"/>
    </source>
</evidence>
<dbReference type="InterPro" id="IPR042089">
    <property type="entry name" value="Peptidase_M13_dom_2"/>
</dbReference>
<keyword evidence="6" id="KW-0862">Zinc</keyword>
<dbReference type="KEGG" id="dpx:DAPPUDRAFT_300917"/>
<evidence type="ECO:0000256" key="2">
    <source>
        <dbReference type="ARBA" id="ARBA00007357"/>
    </source>
</evidence>
<sequence>MMSAMDTSVDPCQDFFQYACGRWIRTNPIPAGKPIWGTFDRLWQDNQIVMKTILEQPAESLVSEAEKRAQRYYQSCLDVNETMEALGGKPVIDLLTQIGGWPAIEPSNAEAEKRWVFQGALQTAHNVMNMGGFFTWAVAEDDKNSSRHIIQMDQSGLTLPNRDYYINKTESDEILIAYLDYMTKVGVLLNAAVDPQEIRKQMKDVIELETRIAQITVSSAERRDEEKLYHALTIADLRNLAPFLDWNAYFQSAFSQVNITITPTHPVVVFSPDFLRNLSIIIEELVTNDRGKRMLHNYMGWHVVRSYLSYLPKAFREAGKILRKLLMGSDGNEETWRSCVTDTNSVLGFAVGAMFVKQNFHGESKPLAENMIAAVKEAFKNNFDNLDWMDDETRLAARDKADAITDMIGYPKFILNPEELDELYGDLKIESNEYFLNNVRSNQFALRQNLIKLNEPVNKTLWGMTPSMVNAYYTPNKNQIVFPAGILQQPFFDNSFPYALNFGAMGVVMGHELTHAFDDQGREFDRNGDLAPWWNNATIERFQKRTECLIQQYSSYTINGQPLNGKQTLGENIADNGGLKAAFHAFDNWSSTRDEELLLPGLNLTRNQLFFLAFAQVWCSSSTKEALHLQILNDPHSPARYRVIGPVSNMPEFSSVFKCQPDTPMNPKNKCEIW</sequence>
<dbReference type="Pfam" id="PF05649">
    <property type="entry name" value="Peptidase_M13_N"/>
    <property type="match status" value="1"/>
</dbReference>
<dbReference type="InterPro" id="IPR000718">
    <property type="entry name" value="Peptidase_M13"/>
</dbReference>
<dbReference type="eggNOG" id="KOG3624">
    <property type="taxonomic scope" value="Eukaryota"/>
</dbReference>
<dbReference type="Gene3D" id="1.10.1380.10">
    <property type="entry name" value="Neutral endopeptidase , domain2"/>
    <property type="match status" value="1"/>
</dbReference>
<dbReference type="GO" id="GO:0005886">
    <property type="term" value="C:plasma membrane"/>
    <property type="evidence" value="ECO:0000318"/>
    <property type="project" value="GO_Central"/>
</dbReference>
<proteinExistence type="inferred from homology"/>
<reference evidence="10 11" key="1">
    <citation type="journal article" date="2011" name="Science">
        <title>The ecoresponsive genome of Daphnia pulex.</title>
        <authorList>
            <person name="Colbourne J.K."/>
            <person name="Pfrender M.E."/>
            <person name="Gilbert D."/>
            <person name="Thomas W.K."/>
            <person name="Tucker A."/>
            <person name="Oakley T.H."/>
            <person name="Tokishita S."/>
            <person name="Aerts A."/>
            <person name="Arnold G.J."/>
            <person name="Basu M.K."/>
            <person name="Bauer D.J."/>
            <person name="Caceres C.E."/>
            <person name="Carmel L."/>
            <person name="Casola C."/>
            <person name="Choi J.H."/>
            <person name="Detter J.C."/>
            <person name="Dong Q."/>
            <person name="Dusheyko S."/>
            <person name="Eads B.D."/>
            <person name="Frohlich T."/>
            <person name="Geiler-Samerotte K.A."/>
            <person name="Gerlach D."/>
            <person name="Hatcher P."/>
            <person name="Jogdeo S."/>
            <person name="Krijgsveld J."/>
            <person name="Kriventseva E.V."/>
            <person name="Kultz D."/>
            <person name="Laforsch C."/>
            <person name="Lindquist E."/>
            <person name="Lopez J."/>
            <person name="Manak J.R."/>
            <person name="Muller J."/>
            <person name="Pangilinan J."/>
            <person name="Patwardhan R.P."/>
            <person name="Pitluck S."/>
            <person name="Pritham E.J."/>
            <person name="Rechtsteiner A."/>
            <person name="Rho M."/>
            <person name="Rogozin I.B."/>
            <person name="Sakarya O."/>
            <person name="Salamov A."/>
            <person name="Schaack S."/>
            <person name="Shapiro H."/>
            <person name="Shiga Y."/>
            <person name="Skalitzky C."/>
            <person name="Smith Z."/>
            <person name="Souvorov A."/>
            <person name="Sung W."/>
            <person name="Tang Z."/>
            <person name="Tsuchiya D."/>
            <person name="Tu H."/>
            <person name="Vos H."/>
            <person name="Wang M."/>
            <person name="Wolf Y.I."/>
            <person name="Yamagata H."/>
            <person name="Yamada T."/>
            <person name="Ye Y."/>
            <person name="Shaw J.R."/>
            <person name="Andrews J."/>
            <person name="Crease T.J."/>
            <person name="Tang H."/>
            <person name="Lucas S.M."/>
            <person name="Robertson H.M."/>
            <person name="Bork P."/>
            <person name="Koonin E.V."/>
            <person name="Zdobnov E.M."/>
            <person name="Grigoriev I.V."/>
            <person name="Lynch M."/>
            <person name="Boore J.L."/>
        </authorList>
    </citation>
    <scope>NUCLEOTIDE SEQUENCE [LARGE SCALE GENOMIC DNA]</scope>
</reference>
<dbReference type="InterPro" id="IPR008753">
    <property type="entry name" value="Peptidase_M13_N"/>
</dbReference>
<evidence type="ECO:0000256" key="1">
    <source>
        <dbReference type="ARBA" id="ARBA00001947"/>
    </source>
</evidence>
<dbReference type="STRING" id="6669.E9HFF5"/>
<comment type="similarity">
    <text evidence="2">Belongs to the peptidase M13 family.</text>
</comment>
<dbReference type="PhylomeDB" id="E9HFF5"/>
<evidence type="ECO:0000313" key="10">
    <source>
        <dbReference type="EMBL" id="EFX69543.1"/>
    </source>
</evidence>
<dbReference type="PROSITE" id="PS51885">
    <property type="entry name" value="NEPRILYSIN"/>
    <property type="match status" value="1"/>
</dbReference>
<organism evidence="10 11">
    <name type="scientific">Daphnia pulex</name>
    <name type="common">Water flea</name>
    <dbReference type="NCBI Taxonomy" id="6669"/>
    <lineage>
        <taxon>Eukaryota</taxon>
        <taxon>Metazoa</taxon>
        <taxon>Ecdysozoa</taxon>
        <taxon>Arthropoda</taxon>
        <taxon>Crustacea</taxon>
        <taxon>Branchiopoda</taxon>
        <taxon>Diplostraca</taxon>
        <taxon>Cladocera</taxon>
        <taxon>Anomopoda</taxon>
        <taxon>Daphniidae</taxon>
        <taxon>Daphnia</taxon>
    </lineage>
</organism>
<dbReference type="EMBL" id="GL732635">
    <property type="protein sequence ID" value="EFX69543.1"/>
    <property type="molecule type" value="Genomic_DNA"/>
</dbReference>
<dbReference type="InterPro" id="IPR018497">
    <property type="entry name" value="Peptidase_M13_C"/>
</dbReference>
<evidence type="ECO:0000256" key="7">
    <source>
        <dbReference type="ARBA" id="ARBA00023049"/>
    </source>
</evidence>
<evidence type="ECO:0000259" key="8">
    <source>
        <dbReference type="Pfam" id="PF01431"/>
    </source>
</evidence>
<dbReference type="Gene3D" id="3.40.390.10">
    <property type="entry name" value="Collagenase (Catalytic Domain)"/>
    <property type="match status" value="1"/>
</dbReference>
<name>E9HFF5_DAPPU</name>
<keyword evidence="7" id="KW-0482">Metalloprotease</keyword>
<keyword evidence="11" id="KW-1185">Reference proteome</keyword>
<keyword evidence="5" id="KW-0378">Hydrolase</keyword>
<keyword evidence="3" id="KW-0645">Protease</keyword>
<feature type="domain" description="Peptidase M13 C-terminal" evidence="8">
    <location>
        <begin position="470"/>
        <end position="673"/>
    </location>
</feature>
<dbReference type="GO" id="GO:0004222">
    <property type="term" value="F:metalloendopeptidase activity"/>
    <property type="evidence" value="ECO:0000318"/>
    <property type="project" value="GO_Central"/>
</dbReference>
<dbReference type="PANTHER" id="PTHR11733">
    <property type="entry name" value="ZINC METALLOPROTEASE FAMILY M13 NEPRILYSIN-RELATED"/>
    <property type="match status" value="1"/>
</dbReference>
<dbReference type="OMA" id="FGWAQVW"/>
<evidence type="ECO:0000259" key="9">
    <source>
        <dbReference type="Pfam" id="PF05649"/>
    </source>
</evidence>
<evidence type="ECO:0000313" key="11">
    <source>
        <dbReference type="Proteomes" id="UP000000305"/>
    </source>
</evidence>
<dbReference type="FunCoup" id="E9HFF5">
    <property type="interactions" value="104"/>
</dbReference>
<dbReference type="AlphaFoldDB" id="E9HFF5"/>
<dbReference type="Proteomes" id="UP000000305">
    <property type="component" value="Unassembled WGS sequence"/>
</dbReference>
<dbReference type="CDD" id="cd08662">
    <property type="entry name" value="M13"/>
    <property type="match status" value="1"/>
</dbReference>
<dbReference type="HOGENOM" id="CLU_006187_8_0_1"/>
<dbReference type="InParanoid" id="E9HFF5"/>
<dbReference type="PRINTS" id="PR00786">
    <property type="entry name" value="NEPRILYSIN"/>
</dbReference>
<dbReference type="GO" id="GO:0016485">
    <property type="term" value="P:protein processing"/>
    <property type="evidence" value="ECO:0000318"/>
    <property type="project" value="GO_Central"/>
</dbReference>
<dbReference type="InterPro" id="IPR024079">
    <property type="entry name" value="MetalloPept_cat_dom_sf"/>
</dbReference>
<evidence type="ECO:0000256" key="4">
    <source>
        <dbReference type="ARBA" id="ARBA00022723"/>
    </source>
</evidence>
<feature type="domain" description="Peptidase M13 N-terminal" evidence="9">
    <location>
        <begin position="11"/>
        <end position="411"/>
    </location>
</feature>
<dbReference type="GO" id="GO:0046872">
    <property type="term" value="F:metal ion binding"/>
    <property type="evidence" value="ECO:0007669"/>
    <property type="project" value="UniProtKB-KW"/>
</dbReference>
<protein>
    <submittedName>
        <fullName evidence="10">Uncharacterized protein</fullName>
    </submittedName>
</protein>
<dbReference type="MEROPS" id="M13.A14"/>
<dbReference type="OrthoDB" id="6475849at2759"/>
<dbReference type="PANTHER" id="PTHR11733:SF167">
    <property type="entry name" value="FI17812P1-RELATED"/>
    <property type="match status" value="1"/>
</dbReference>
<evidence type="ECO:0000256" key="5">
    <source>
        <dbReference type="ARBA" id="ARBA00022801"/>
    </source>
</evidence>
<dbReference type="Pfam" id="PF01431">
    <property type="entry name" value="Peptidase_M13"/>
    <property type="match status" value="1"/>
</dbReference>
<comment type="cofactor">
    <cofactor evidence="1">
        <name>Zn(2+)</name>
        <dbReference type="ChEBI" id="CHEBI:29105"/>
    </cofactor>
</comment>
<evidence type="ECO:0000256" key="3">
    <source>
        <dbReference type="ARBA" id="ARBA00022670"/>
    </source>
</evidence>
<keyword evidence="4" id="KW-0479">Metal-binding</keyword>
<dbReference type="SUPFAM" id="SSF55486">
    <property type="entry name" value="Metalloproteases ('zincins'), catalytic domain"/>
    <property type="match status" value="1"/>
</dbReference>